<evidence type="ECO:0000256" key="14">
    <source>
        <dbReference type="ARBA" id="ARBA00025471"/>
    </source>
</evidence>
<proteinExistence type="inferred from homology"/>
<keyword evidence="11" id="KW-0653">Protein transport</keyword>
<evidence type="ECO:0000256" key="2">
    <source>
        <dbReference type="ARBA" id="ARBA00004397"/>
    </source>
</evidence>
<evidence type="ECO:0000256" key="10">
    <source>
        <dbReference type="ARBA" id="ARBA00022892"/>
    </source>
</evidence>
<evidence type="ECO:0000256" key="4">
    <source>
        <dbReference type="ARBA" id="ARBA00013507"/>
    </source>
</evidence>
<dbReference type="InterPro" id="IPR019775">
    <property type="entry name" value="WD40_repeat_CS"/>
</dbReference>
<evidence type="ECO:0000256" key="3">
    <source>
        <dbReference type="ARBA" id="ARBA00009358"/>
    </source>
</evidence>
<comment type="similarity">
    <text evidence="3">Belongs to the WD repeat SEC31 family.</text>
</comment>
<evidence type="ECO:0000256" key="8">
    <source>
        <dbReference type="ARBA" id="ARBA00022737"/>
    </source>
</evidence>
<dbReference type="GO" id="GO:0015031">
    <property type="term" value="P:protein transport"/>
    <property type="evidence" value="ECO:0007669"/>
    <property type="project" value="UniProtKB-KW"/>
</dbReference>
<feature type="region of interest" description="Disordered" evidence="16">
    <location>
        <begin position="1054"/>
        <end position="1320"/>
    </location>
</feature>
<accession>A0A061HBD9</accession>
<keyword evidence="8" id="KW-0677">Repeat</keyword>
<dbReference type="GO" id="GO:0005789">
    <property type="term" value="C:endoplasmic reticulum membrane"/>
    <property type="evidence" value="ECO:0007669"/>
    <property type="project" value="UniProtKB-SubCell"/>
</dbReference>
<comment type="subcellular location">
    <subcellularLocation>
        <location evidence="1">Cytoplasmic vesicle</location>
        <location evidence="1">COPII-coated vesicle membrane</location>
        <topology evidence="1">Peripheral membrane protein</topology>
        <orientation evidence="1">Cytoplasmic side</orientation>
    </subcellularLocation>
    <subcellularLocation>
        <location evidence="2">Endoplasmic reticulum membrane</location>
        <topology evidence="2">Peripheral membrane protein</topology>
        <orientation evidence="2">Cytoplasmic side</orientation>
    </subcellularLocation>
</comment>
<keyword evidence="10" id="KW-0931">ER-Golgi transport</keyword>
<organism evidence="18 19">
    <name type="scientific">Pseudozyma flocculosa PF-1</name>
    <dbReference type="NCBI Taxonomy" id="1277687"/>
    <lineage>
        <taxon>Eukaryota</taxon>
        <taxon>Fungi</taxon>
        <taxon>Dikarya</taxon>
        <taxon>Basidiomycota</taxon>
        <taxon>Ustilaginomycotina</taxon>
        <taxon>Ustilaginomycetes</taxon>
        <taxon>Ustilaginales</taxon>
        <taxon>Ustilaginaceae</taxon>
        <taxon>Pseudozyma</taxon>
    </lineage>
</organism>
<dbReference type="PANTHER" id="PTHR13923:SF11">
    <property type="entry name" value="SECRETORY 31, ISOFORM D"/>
    <property type="match status" value="1"/>
</dbReference>
<dbReference type="Gene3D" id="1.20.940.10">
    <property type="entry name" value="Functional domain of the splicing factor Prp18"/>
    <property type="match status" value="1"/>
</dbReference>
<protein>
    <recommendedName>
        <fullName evidence="5">Protein transport protein SEC31</fullName>
    </recommendedName>
    <alternativeName>
        <fullName evidence="4">Protein transport protein sec31</fullName>
    </alternativeName>
</protein>
<evidence type="ECO:0000313" key="19">
    <source>
        <dbReference type="Proteomes" id="UP000053664"/>
    </source>
</evidence>
<feature type="compositionally biased region" description="Pro residues" evidence="16">
    <location>
        <begin position="1173"/>
        <end position="1200"/>
    </location>
</feature>
<evidence type="ECO:0000256" key="7">
    <source>
        <dbReference type="ARBA" id="ARBA00022574"/>
    </source>
</evidence>
<evidence type="ECO:0000256" key="11">
    <source>
        <dbReference type="ARBA" id="ARBA00022927"/>
    </source>
</evidence>
<evidence type="ECO:0000256" key="16">
    <source>
        <dbReference type="SAM" id="MobiDB-lite"/>
    </source>
</evidence>
<reference evidence="18 19" key="1">
    <citation type="journal article" date="2013" name="Plant Cell">
        <title>The transition from a phytopathogenic smut ancestor to an anamorphic biocontrol agent deciphered by comparative whole-genome analysis.</title>
        <authorList>
            <person name="Lefebvre F."/>
            <person name="Joly D.L."/>
            <person name="Labbe C."/>
            <person name="Teichmann B."/>
            <person name="Linning R."/>
            <person name="Belzile F."/>
            <person name="Bakkeren G."/>
            <person name="Belanger R.R."/>
        </authorList>
    </citation>
    <scope>NUCLEOTIDE SEQUENCE [LARGE SCALE GENOMIC DNA]</scope>
    <source>
        <strain evidence="18 19">PF-1</strain>
    </source>
</reference>
<keyword evidence="13" id="KW-0968">Cytoplasmic vesicle</keyword>
<sequence>MKANIGRTATFTWSPSALETDSPLIATGTVAGALDESFSNESVLELWQPGYSSSPSDQSDAKPLGSVATSARFNRLAWGYVNPSRPKGLLAAGLENGELAIWDADKVLAGSSPEDSQVMKNNTHSGPVRGLDFNGLQPNLLSSGAVNGEIFIWDLNSPGKPYSPGARSQKLDEITSLAWNAQVPHVLATSSSSGYTVVWDLKGKREVVALQYGGGAGTAGGNLGGMNGGVGGALAAGGRRGMSAVAWHPDTPTRLVTASEDDTSPVIMLWDLRNSRAPEKIMTGHDKGVLSLSWCKQDADLLLSCGKDNRAICWNPQTCEIVGELPSSSNWSFEVQWCPRNPGMLATASFDGRIGVHSLQSTNAPEGDPVAAAPVAEGSDFFNMPAQTDAPSKGLSLKQPPKWLRRPVSATFGFGGQLVSTSNLPGATGKTQSSTIHLRDVVTEPSIVQRATRLQQALDSQTLADFCQERSKDSTARHDIANWKALQTLFRADSRDELVALLGFSKEDVAAKVSGAIEAFKSTDLASTAPSATAATEATAAVDTASGAASEEATPAPNGDASADSVAGQGESDAPQDQEASLFGEEGAAANSTPANASAADFFDQIGDGEADAPLADPSSAETGSAAGAKASPFRIYPAEESTADKLITRALVLGDFESAVSLCISSDRFADALLLAVRGGQDLLERTQKAYFEKRTAQLPYLRLFQSIVSNDLSDVVQNAELAEWQEIFVVLCTFAKQDEFSNLAEQLGQRLEAKYISTQGSDPSASKEHRRDAVLCYLAAGKLEKVAGMWIDEMREEELALRNGARDDSAEQGTLYSAHAEALQTFMEKITVFQNAVGYVDVDLQQTVSGVDAGRNYKLGALYDKIHEYIELLADQGLISSALKFVDQTPVDYRPKSSALPGLAGPSTAVGLTAGAIKQRLLQAEAARPRADFGAHASDAYTTAAPGATSATAASTNGYSYDQYSAASTANAGSAAVPPVPSVPSVPMVPAVPSYAGQDSYAAAPASQPAAAQPQTQSRYAPSVPTPAAGPGFGLPNAQDYAYSPYSAPSQAYGATDPAAVPPPPMGMSYQSKQQALPPPPPVKRDNSGWNDVPLAATAPIRTPSAMGQKAKAITSPFPNSPASTPAPYGAAPPQGPPRGSTPSRGLMSPPPPGVGQQYGARPGGVQSPPGFRPPPGAAGVPPPPRPGQAGPPPPGPYGQPQQHHHQQHQQMPPPGVPGHGGPAAGPYGRPPSAMGSYGPPGGAAPSGAPRPPPGGPGMGMPGQPGVPGMAPPPGGAPMRAVTPGAGAGAPPRSATPGAKATPALKYPAGDRSHIPDNQKPILQTLSQELGRLKAMSPPNQKRMVDDTERRINLLLDHLNCGTIDAKLIQGLLQLVGAINARNQQAALNIHLQLVTSATGDITAGLVGVKMLISRMGA</sequence>
<dbReference type="PROSITE" id="PS00678">
    <property type="entry name" value="WD_REPEATS_1"/>
    <property type="match status" value="1"/>
</dbReference>
<dbReference type="HOGENOM" id="CLU_003033_2_0_1"/>
<comment type="function">
    <text evidence="14">Component of the coat protein complex II (COPII) which promotes the formation of transport vesicles from the endoplasmic reticulum (ER). The coat has two main functions, the physical deformation of the endoplasmic reticulum membrane into vesicles and the selection of cargo molecules.</text>
</comment>
<dbReference type="RefSeq" id="XP_007880362.1">
    <property type="nucleotide sequence ID" value="XM_007882171.1"/>
</dbReference>
<evidence type="ECO:0000256" key="12">
    <source>
        <dbReference type="ARBA" id="ARBA00023136"/>
    </source>
</evidence>
<dbReference type="InterPro" id="IPR009917">
    <property type="entry name" value="SRA1/Sec31"/>
</dbReference>
<feature type="compositionally biased region" description="Low complexity" evidence="16">
    <location>
        <begin position="1227"/>
        <end position="1250"/>
    </location>
</feature>
<dbReference type="GeneID" id="19318746"/>
<keyword evidence="9" id="KW-0256">Endoplasmic reticulum</keyword>
<dbReference type="InterPro" id="IPR040251">
    <property type="entry name" value="SEC31-like"/>
</dbReference>
<dbReference type="GO" id="GO:0030127">
    <property type="term" value="C:COPII vesicle coat"/>
    <property type="evidence" value="ECO:0007669"/>
    <property type="project" value="TreeGrafter"/>
</dbReference>
<feature type="region of interest" description="Disordered" evidence="16">
    <location>
        <begin position="543"/>
        <end position="580"/>
    </location>
</feature>
<evidence type="ECO:0000259" key="17">
    <source>
        <dbReference type="Pfam" id="PF07304"/>
    </source>
</evidence>
<feature type="repeat" description="WD" evidence="15">
    <location>
        <begin position="121"/>
        <end position="163"/>
    </location>
</feature>
<feature type="compositionally biased region" description="Low complexity" evidence="16">
    <location>
        <begin position="1279"/>
        <end position="1301"/>
    </location>
</feature>
<feature type="domain" description="SRA1/Sec31" evidence="17">
    <location>
        <begin position="1291"/>
        <end position="1416"/>
    </location>
</feature>
<gene>
    <name evidence="18" type="ORF">PFL1_04645</name>
</gene>
<dbReference type="OrthoDB" id="542917at2759"/>
<evidence type="ECO:0000256" key="6">
    <source>
        <dbReference type="ARBA" id="ARBA00022448"/>
    </source>
</evidence>
<evidence type="ECO:0000313" key="18">
    <source>
        <dbReference type="EMBL" id="EPQ27901.1"/>
    </source>
</evidence>
<dbReference type="GO" id="GO:0005198">
    <property type="term" value="F:structural molecule activity"/>
    <property type="evidence" value="ECO:0007669"/>
    <property type="project" value="TreeGrafter"/>
</dbReference>
<dbReference type="EMBL" id="KE361637">
    <property type="protein sequence ID" value="EPQ27901.1"/>
    <property type="molecule type" value="Genomic_DNA"/>
</dbReference>
<evidence type="ECO:0000256" key="5">
    <source>
        <dbReference type="ARBA" id="ARBA00021236"/>
    </source>
</evidence>
<keyword evidence="12" id="KW-0472">Membrane</keyword>
<keyword evidence="7 15" id="KW-0853">WD repeat</keyword>
<dbReference type="Proteomes" id="UP000053664">
    <property type="component" value="Unassembled WGS sequence"/>
</dbReference>
<dbReference type="Pfam" id="PF00400">
    <property type="entry name" value="WD40"/>
    <property type="match status" value="1"/>
</dbReference>
<dbReference type="InterPro" id="IPR036322">
    <property type="entry name" value="WD40_repeat_dom_sf"/>
</dbReference>
<feature type="compositionally biased region" description="Low complexity" evidence="16">
    <location>
        <begin position="1007"/>
        <end position="1017"/>
    </location>
</feature>
<evidence type="ECO:0000256" key="1">
    <source>
        <dbReference type="ARBA" id="ARBA00004299"/>
    </source>
</evidence>
<evidence type="ECO:0000256" key="13">
    <source>
        <dbReference type="ARBA" id="ARBA00023329"/>
    </source>
</evidence>
<dbReference type="PANTHER" id="PTHR13923">
    <property type="entry name" value="SEC31-RELATED PROTEIN"/>
    <property type="match status" value="1"/>
</dbReference>
<dbReference type="eggNOG" id="KOG0307">
    <property type="taxonomic scope" value="Eukaryota"/>
</dbReference>
<dbReference type="SMART" id="SM00320">
    <property type="entry name" value="WD40"/>
    <property type="match status" value="5"/>
</dbReference>
<dbReference type="GO" id="GO:0007029">
    <property type="term" value="P:endoplasmic reticulum organization"/>
    <property type="evidence" value="ECO:0007669"/>
    <property type="project" value="TreeGrafter"/>
</dbReference>
<dbReference type="GO" id="GO:0090110">
    <property type="term" value="P:COPII-coated vesicle cargo loading"/>
    <property type="evidence" value="ECO:0007669"/>
    <property type="project" value="TreeGrafter"/>
</dbReference>
<feature type="region of interest" description="Disordered" evidence="16">
    <location>
        <begin position="1007"/>
        <end position="1038"/>
    </location>
</feature>
<dbReference type="InterPro" id="IPR015943">
    <property type="entry name" value="WD40/YVTN_repeat-like_dom_sf"/>
</dbReference>
<dbReference type="Gene3D" id="2.130.10.10">
    <property type="entry name" value="YVTN repeat-like/Quinoprotein amine dehydrogenase"/>
    <property type="match status" value="1"/>
</dbReference>
<dbReference type="PROSITE" id="PS50082">
    <property type="entry name" value="WD_REPEATS_2"/>
    <property type="match status" value="1"/>
</dbReference>
<dbReference type="SUPFAM" id="SSF50978">
    <property type="entry name" value="WD40 repeat-like"/>
    <property type="match status" value="1"/>
</dbReference>
<dbReference type="Gene3D" id="1.25.40.1030">
    <property type="match status" value="1"/>
</dbReference>
<dbReference type="FunFam" id="2.130.10.10:FF:000193">
    <property type="entry name" value="Protein transport protein SEC31, putative"/>
    <property type="match status" value="1"/>
</dbReference>
<dbReference type="Pfam" id="PF07304">
    <property type="entry name" value="SRA1"/>
    <property type="match status" value="1"/>
</dbReference>
<dbReference type="KEGG" id="pfp:PFL1_04645"/>
<dbReference type="GO" id="GO:0070971">
    <property type="term" value="C:endoplasmic reticulum exit site"/>
    <property type="evidence" value="ECO:0007669"/>
    <property type="project" value="TreeGrafter"/>
</dbReference>
<dbReference type="InterPro" id="IPR001680">
    <property type="entry name" value="WD40_rpt"/>
</dbReference>
<feature type="region of interest" description="Disordered" evidence="16">
    <location>
        <begin position="608"/>
        <end position="627"/>
    </location>
</feature>
<name>A0A061HBD9_9BASI</name>
<evidence type="ECO:0000256" key="15">
    <source>
        <dbReference type="PROSITE-ProRule" id="PRU00221"/>
    </source>
</evidence>
<keyword evidence="6" id="KW-0813">Transport</keyword>
<evidence type="ECO:0000256" key="9">
    <source>
        <dbReference type="ARBA" id="ARBA00022824"/>
    </source>
</evidence>